<proteinExistence type="predicted"/>
<organism evidence="1">
    <name type="scientific">Opuntia streptacantha</name>
    <name type="common">Prickly pear cactus</name>
    <name type="synonym">Opuntia cardona</name>
    <dbReference type="NCBI Taxonomy" id="393608"/>
    <lineage>
        <taxon>Eukaryota</taxon>
        <taxon>Viridiplantae</taxon>
        <taxon>Streptophyta</taxon>
        <taxon>Embryophyta</taxon>
        <taxon>Tracheophyta</taxon>
        <taxon>Spermatophyta</taxon>
        <taxon>Magnoliopsida</taxon>
        <taxon>eudicotyledons</taxon>
        <taxon>Gunneridae</taxon>
        <taxon>Pentapetalae</taxon>
        <taxon>Caryophyllales</taxon>
        <taxon>Cactineae</taxon>
        <taxon>Cactaceae</taxon>
        <taxon>Opuntioideae</taxon>
        <taxon>Opuntia</taxon>
    </lineage>
</organism>
<accession>A0A7C9EIR4</accession>
<dbReference type="EMBL" id="GISG01214384">
    <property type="protein sequence ID" value="MBA4661969.1"/>
    <property type="molecule type" value="Transcribed_RNA"/>
</dbReference>
<protein>
    <submittedName>
        <fullName evidence="1">Uncharacterized protein</fullName>
    </submittedName>
</protein>
<dbReference type="AlphaFoldDB" id="A0A7C9EIR4"/>
<name>A0A7C9EIR4_OPUST</name>
<sequence>MISVVGATDACLAVKGEAIEASPSLTMGAERPSPSSFISSSNLFSFCCCFSTAVKCRLPAVRVEDSGFERDLFFERPSLLAFTAFPSSEEGLGFLDFDFIFSFLEASEESPVCAGGTAFSKATPT</sequence>
<reference evidence="1" key="1">
    <citation type="journal article" date="2013" name="J. Plant Res.">
        <title>Effect of fungi and light on seed germination of three Opuntia species from semiarid lands of central Mexico.</title>
        <authorList>
            <person name="Delgado-Sanchez P."/>
            <person name="Jimenez-Bremont J.F."/>
            <person name="Guerrero-Gonzalez Mde L."/>
            <person name="Flores J."/>
        </authorList>
    </citation>
    <scope>NUCLEOTIDE SEQUENCE</scope>
    <source>
        <tissue evidence="1">Cladode</tissue>
    </source>
</reference>
<reference evidence="1" key="2">
    <citation type="submission" date="2020-07" db="EMBL/GenBank/DDBJ databases">
        <authorList>
            <person name="Vera ALvarez R."/>
            <person name="Arias-Moreno D.M."/>
            <person name="Jimenez-Jacinto V."/>
            <person name="Jimenez-Bremont J.F."/>
            <person name="Swaminathan K."/>
            <person name="Moose S.P."/>
            <person name="Guerrero-Gonzalez M.L."/>
            <person name="Marino-Ramirez L."/>
            <person name="Landsman D."/>
            <person name="Rodriguez-Kessler M."/>
            <person name="Delgado-Sanchez P."/>
        </authorList>
    </citation>
    <scope>NUCLEOTIDE SEQUENCE</scope>
    <source>
        <tissue evidence="1">Cladode</tissue>
    </source>
</reference>
<evidence type="ECO:0000313" key="1">
    <source>
        <dbReference type="EMBL" id="MBA4661969.1"/>
    </source>
</evidence>